<dbReference type="STRING" id="716816.BST96_09790"/>
<feature type="transmembrane region" description="Helical" evidence="1">
    <location>
        <begin position="90"/>
        <end position="111"/>
    </location>
</feature>
<evidence type="ECO:0000313" key="3">
    <source>
        <dbReference type="Proteomes" id="UP000193450"/>
    </source>
</evidence>
<dbReference type="AlphaFoldDB" id="A0A1X9N8J1"/>
<dbReference type="RefSeq" id="WP_085758531.1">
    <property type="nucleotide sequence ID" value="NZ_CP019343.1"/>
</dbReference>
<proteinExistence type="predicted"/>
<protein>
    <recommendedName>
        <fullName evidence="4">DUF2232 domain-containing protein</fullName>
    </recommendedName>
</protein>
<feature type="transmembrane region" description="Helical" evidence="1">
    <location>
        <begin position="51"/>
        <end position="84"/>
    </location>
</feature>
<reference evidence="2 3" key="1">
    <citation type="submission" date="2016-11" db="EMBL/GenBank/DDBJ databases">
        <title>Trade-off between light-utilization and light-protection in marine flavobacteria.</title>
        <authorList>
            <person name="Kumagai Y."/>
        </authorList>
    </citation>
    <scope>NUCLEOTIDE SEQUENCE [LARGE SCALE GENOMIC DNA]</scope>
    <source>
        <strain evidence="2 3">NBRC 107125</strain>
    </source>
</reference>
<name>A0A1X9N8J1_9GAMM</name>
<dbReference type="Proteomes" id="UP000193450">
    <property type="component" value="Chromosome"/>
</dbReference>
<dbReference type="EMBL" id="CP019343">
    <property type="protein sequence ID" value="ARN74388.1"/>
    <property type="molecule type" value="Genomic_DNA"/>
</dbReference>
<feature type="transmembrane region" description="Helical" evidence="1">
    <location>
        <begin position="150"/>
        <end position="171"/>
    </location>
</feature>
<evidence type="ECO:0008006" key="4">
    <source>
        <dbReference type="Google" id="ProtNLM"/>
    </source>
</evidence>
<keyword evidence="1" id="KW-0812">Transmembrane</keyword>
<keyword evidence="3" id="KW-1185">Reference proteome</keyword>
<feature type="transmembrane region" description="Helical" evidence="1">
    <location>
        <begin position="15"/>
        <end position="39"/>
    </location>
</feature>
<evidence type="ECO:0000313" key="2">
    <source>
        <dbReference type="EMBL" id="ARN74388.1"/>
    </source>
</evidence>
<keyword evidence="1" id="KW-1133">Transmembrane helix</keyword>
<sequence length="287" mass="30696">MKALAEYVMKGRSQAVIAAALATGTVLFAWVGAAVIALVTLRRGSSQGSQVLLWAMLPAVVMAAMGDTGPVTTLLGVMLAAIVLRSTASWSWALVAAVTSGVVTALVLLTFGRGYLEEILRLLADALTQLASQNTESTASQVAQPTVMQVAGLLGLSNAFMVVMCLILARWWQSLLYNPGGFRTEFHALRLPPQLSVALLLVGLLISTLGADYRLMAIMFALPFMFAGFALVHGLAAKRQISSNVLTMFYIAWLLFDPVKALLLIAAIVDSWIHIRGRVADKNHSPD</sequence>
<organism evidence="2 3">
    <name type="scientific">Oceanicoccus sagamiensis</name>
    <dbReference type="NCBI Taxonomy" id="716816"/>
    <lineage>
        <taxon>Bacteria</taxon>
        <taxon>Pseudomonadati</taxon>
        <taxon>Pseudomonadota</taxon>
        <taxon>Gammaproteobacteria</taxon>
        <taxon>Cellvibrionales</taxon>
        <taxon>Spongiibacteraceae</taxon>
        <taxon>Oceanicoccus</taxon>
    </lineage>
</organism>
<accession>A0A1X9N8J1</accession>
<feature type="transmembrane region" description="Helical" evidence="1">
    <location>
        <begin position="248"/>
        <end position="269"/>
    </location>
</feature>
<keyword evidence="1" id="KW-0472">Membrane</keyword>
<feature type="transmembrane region" description="Helical" evidence="1">
    <location>
        <begin position="217"/>
        <end position="236"/>
    </location>
</feature>
<feature type="transmembrane region" description="Helical" evidence="1">
    <location>
        <begin position="191"/>
        <end position="210"/>
    </location>
</feature>
<gene>
    <name evidence="2" type="ORF">BST96_09790</name>
</gene>
<evidence type="ECO:0000256" key="1">
    <source>
        <dbReference type="SAM" id="Phobius"/>
    </source>
</evidence>
<dbReference type="KEGG" id="osg:BST96_09790"/>
<dbReference type="OrthoDB" id="5659946at2"/>